<protein>
    <submittedName>
        <fullName evidence="2">Uncharacterized protein</fullName>
    </submittedName>
</protein>
<organism evidence="2 3">
    <name type="scientific">Aspergillus keveii</name>
    <dbReference type="NCBI Taxonomy" id="714993"/>
    <lineage>
        <taxon>Eukaryota</taxon>
        <taxon>Fungi</taxon>
        <taxon>Dikarya</taxon>
        <taxon>Ascomycota</taxon>
        <taxon>Pezizomycotina</taxon>
        <taxon>Eurotiomycetes</taxon>
        <taxon>Eurotiomycetidae</taxon>
        <taxon>Eurotiales</taxon>
        <taxon>Aspergillaceae</taxon>
        <taxon>Aspergillus</taxon>
        <taxon>Aspergillus subgen. Nidulantes</taxon>
    </lineage>
</organism>
<reference evidence="2 3" key="1">
    <citation type="submission" date="2024-07" db="EMBL/GenBank/DDBJ databases">
        <title>Section-level genome sequencing and comparative genomics of Aspergillus sections Usti and Cavernicolus.</title>
        <authorList>
            <consortium name="Lawrence Berkeley National Laboratory"/>
            <person name="Nybo J.L."/>
            <person name="Vesth T.C."/>
            <person name="Theobald S."/>
            <person name="Frisvad J.C."/>
            <person name="Larsen T.O."/>
            <person name="Kjaerboelling I."/>
            <person name="Rothschild-Mancinelli K."/>
            <person name="Lyhne E.K."/>
            <person name="Kogle M.E."/>
            <person name="Barry K."/>
            <person name="Clum A."/>
            <person name="Na H."/>
            <person name="Ledsgaard L."/>
            <person name="Lin J."/>
            <person name="Lipzen A."/>
            <person name="Kuo A."/>
            <person name="Riley R."/>
            <person name="Mondo S."/>
            <person name="Labutti K."/>
            <person name="Haridas S."/>
            <person name="Pangalinan J."/>
            <person name="Salamov A.A."/>
            <person name="Simmons B.A."/>
            <person name="Magnuson J.K."/>
            <person name="Chen J."/>
            <person name="Drula E."/>
            <person name="Henrissat B."/>
            <person name="Wiebenga A."/>
            <person name="Lubbers R.J."/>
            <person name="Gomes A.C."/>
            <person name="Makela M.R."/>
            <person name="Stajich J."/>
            <person name="Grigoriev I.V."/>
            <person name="Mortensen U.H."/>
            <person name="De Vries R.P."/>
            <person name="Baker S.E."/>
            <person name="Andersen M.R."/>
        </authorList>
    </citation>
    <scope>NUCLEOTIDE SEQUENCE [LARGE SCALE GENOMIC DNA]</scope>
    <source>
        <strain evidence="2 3">CBS 209.92</strain>
    </source>
</reference>
<evidence type="ECO:0000313" key="3">
    <source>
        <dbReference type="Proteomes" id="UP001610563"/>
    </source>
</evidence>
<accession>A0ABR4FGL3</accession>
<evidence type="ECO:0000313" key="2">
    <source>
        <dbReference type="EMBL" id="KAL2782380.1"/>
    </source>
</evidence>
<name>A0ABR4FGL3_9EURO</name>
<feature type="transmembrane region" description="Helical" evidence="1">
    <location>
        <begin position="20"/>
        <end position="42"/>
    </location>
</feature>
<comment type="caution">
    <text evidence="2">The sequence shown here is derived from an EMBL/GenBank/DDBJ whole genome shotgun (WGS) entry which is preliminary data.</text>
</comment>
<keyword evidence="1" id="KW-1133">Transmembrane helix</keyword>
<sequence length="175" mass="20202">MCSERKFPCLAKTTRRLLVFSTRLCSLAFIVHCNVFLIDYLFPFRAGRSPCWMSSSAGPLHCIISRLMGRYRFESCVLLRWIVPMRSDDFFFGDSSHQSRRRIEIPMGSLSVQLTCPQSYHFPITRDLDSKPRSLPRRTGELDWSGRQIMNQGRTDDGALSGLRERLKSDIAMTK</sequence>
<gene>
    <name evidence="2" type="ORF">BJX66DRAFT_320879</name>
</gene>
<proteinExistence type="predicted"/>
<keyword evidence="1" id="KW-0812">Transmembrane</keyword>
<dbReference type="Proteomes" id="UP001610563">
    <property type="component" value="Unassembled WGS sequence"/>
</dbReference>
<evidence type="ECO:0000256" key="1">
    <source>
        <dbReference type="SAM" id="Phobius"/>
    </source>
</evidence>
<keyword evidence="3" id="KW-1185">Reference proteome</keyword>
<dbReference type="EMBL" id="JBFTWV010000475">
    <property type="protein sequence ID" value="KAL2782380.1"/>
    <property type="molecule type" value="Genomic_DNA"/>
</dbReference>
<keyword evidence="1" id="KW-0472">Membrane</keyword>